<evidence type="ECO:0000313" key="7">
    <source>
        <dbReference type="EMBL" id="MBW8270941.1"/>
    </source>
</evidence>
<comment type="subcellular location">
    <subcellularLocation>
        <location evidence="1">Membrane</location>
        <topology evidence="1">Single-pass membrane protein</topology>
    </subcellularLocation>
</comment>
<gene>
    <name evidence="7" type="ORF">K1J50_15770</name>
</gene>
<feature type="transmembrane region" description="Helical" evidence="6">
    <location>
        <begin position="25"/>
        <end position="45"/>
    </location>
</feature>
<evidence type="ECO:0000256" key="4">
    <source>
        <dbReference type="ARBA" id="ARBA00023136"/>
    </source>
</evidence>
<keyword evidence="8" id="KW-1185">Reference proteome</keyword>
<dbReference type="EMBL" id="JAHZUY010000060">
    <property type="protein sequence ID" value="MBW8270941.1"/>
    <property type="molecule type" value="Genomic_DNA"/>
</dbReference>
<proteinExistence type="predicted"/>
<evidence type="ECO:0000256" key="3">
    <source>
        <dbReference type="ARBA" id="ARBA00022989"/>
    </source>
</evidence>
<evidence type="ECO:0000256" key="6">
    <source>
        <dbReference type="SAM" id="Phobius"/>
    </source>
</evidence>
<feature type="region of interest" description="Disordered" evidence="5">
    <location>
        <begin position="284"/>
        <end position="345"/>
    </location>
</feature>
<dbReference type="RefSeq" id="WP_220118721.1">
    <property type="nucleotide sequence ID" value="NZ_JAHZUY010000060.1"/>
</dbReference>
<dbReference type="Proteomes" id="UP001519924">
    <property type="component" value="Unassembled WGS sequence"/>
</dbReference>
<keyword evidence="4 6" id="KW-0472">Membrane</keyword>
<dbReference type="PANTHER" id="PTHR30168">
    <property type="entry name" value="PUTATIVE MEMBRANE PROTEIN YPFJ"/>
    <property type="match status" value="1"/>
</dbReference>
<evidence type="ECO:0000313" key="8">
    <source>
        <dbReference type="Proteomes" id="UP001519924"/>
    </source>
</evidence>
<name>A0ABS7F5Q5_9PROT</name>
<dbReference type="InterPro" id="IPR007343">
    <property type="entry name" value="Uncharacterised_pept_Zn_put"/>
</dbReference>
<evidence type="ECO:0000256" key="5">
    <source>
        <dbReference type="SAM" id="MobiDB-lite"/>
    </source>
</evidence>
<dbReference type="PANTHER" id="PTHR30168:SF0">
    <property type="entry name" value="INNER MEMBRANE PROTEIN"/>
    <property type="match status" value="1"/>
</dbReference>
<sequence>MRLGGERESANVEDRRGIGIRGGGLAVGGGLGTVVLIVLALLFGVDPGVILSGGGSPEVDRPAVAGGRAAPGERAEDDEARRLVARVLASTEDTWGSAFAQAGRRYEDPTLVLFSGATQTGCGFAQATVGPFYCPPDRRPYLDLDFLADMQRRLGATGDFATAYVIAHEVGHHVQNLLGVLPRVDALRRQVPEGQANALSVRIELQADCLAGVWARRADAARPLLERGDVEEGLNAAAAVGDDRLQRAGRGQVVPESFTHGSSAQRVAWFRRGLERGEIGACDTFAGGPPPWRGSRTAGNDRERESARQTTSRTVAAGTAGRKRLRGARRSGPARWATGRAPPRS</sequence>
<protein>
    <submittedName>
        <fullName evidence="7">Zinc metallopeptidase</fullName>
    </submittedName>
</protein>
<organism evidence="7 8">
    <name type="scientific">Caldovatus aquaticus</name>
    <dbReference type="NCBI Taxonomy" id="2865671"/>
    <lineage>
        <taxon>Bacteria</taxon>
        <taxon>Pseudomonadati</taxon>
        <taxon>Pseudomonadota</taxon>
        <taxon>Alphaproteobacteria</taxon>
        <taxon>Acetobacterales</taxon>
        <taxon>Roseomonadaceae</taxon>
        <taxon>Caldovatus</taxon>
    </lineage>
</organism>
<comment type="caution">
    <text evidence="7">The sequence shown here is derived from an EMBL/GenBank/DDBJ whole genome shotgun (WGS) entry which is preliminary data.</text>
</comment>
<reference evidence="7 8" key="1">
    <citation type="submission" date="2021-08" db="EMBL/GenBank/DDBJ databases">
        <title>Caldovatus sediminis gen. nov., sp. nov., a moderately thermophilic bacterium isolated from a hot spring.</title>
        <authorList>
            <person name="Hu C.-J."/>
            <person name="Li W.-J."/>
            <person name="Xian W.-D."/>
        </authorList>
    </citation>
    <scope>NUCLEOTIDE SEQUENCE [LARGE SCALE GENOMIC DNA]</scope>
    <source>
        <strain evidence="7 8">SYSU G05006</strain>
    </source>
</reference>
<keyword evidence="2 6" id="KW-0812">Transmembrane</keyword>
<accession>A0ABS7F5Q5</accession>
<dbReference type="Pfam" id="PF04228">
    <property type="entry name" value="Zn_peptidase"/>
    <property type="match status" value="1"/>
</dbReference>
<evidence type="ECO:0000256" key="1">
    <source>
        <dbReference type="ARBA" id="ARBA00004167"/>
    </source>
</evidence>
<keyword evidence="3 6" id="KW-1133">Transmembrane helix</keyword>
<feature type="region of interest" description="Disordered" evidence="5">
    <location>
        <begin position="56"/>
        <end position="76"/>
    </location>
</feature>
<evidence type="ECO:0000256" key="2">
    <source>
        <dbReference type="ARBA" id="ARBA00022692"/>
    </source>
</evidence>